<feature type="domain" description="Histidine kinase" evidence="11">
    <location>
        <begin position="258"/>
        <end position="465"/>
    </location>
</feature>
<evidence type="ECO:0000256" key="7">
    <source>
        <dbReference type="ARBA" id="ARBA00022777"/>
    </source>
</evidence>
<evidence type="ECO:0000256" key="4">
    <source>
        <dbReference type="ARBA" id="ARBA00022553"/>
    </source>
</evidence>
<dbReference type="EC" id="2.7.13.3" evidence="3"/>
<keyword evidence="4" id="KW-0597">Phosphoprotein</keyword>
<evidence type="ECO:0000313" key="13">
    <source>
        <dbReference type="Proteomes" id="UP000094609"/>
    </source>
</evidence>
<dbReference type="SUPFAM" id="SSF55874">
    <property type="entry name" value="ATPase domain of HSP90 chaperone/DNA topoisomerase II/histidine kinase"/>
    <property type="match status" value="1"/>
</dbReference>
<dbReference type="CDD" id="cd00082">
    <property type="entry name" value="HisKA"/>
    <property type="match status" value="1"/>
</dbReference>
<dbReference type="Gene3D" id="6.10.340.10">
    <property type="match status" value="1"/>
</dbReference>
<evidence type="ECO:0000256" key="8">
    <source>
        <dbReference type="ARBA" id="ARBA00022989"/>
    </source>
</evidence>
<dbReference type="PANTHER" id="PTHR45436:SF5">
    <property type="entry name" value="SENSOR HISTIDINE KINASE TRCS"/>
    <property type="match status" value="1"/>
</dbReference>
<evidence type="ECO:0000256" key="5">
    <source>
        <dbReference type="ARBA" id="ARBA00022679"/>
    </source>
</evidence>
<dbReference type="GO" id="GO:0000155">
    <property type="term" value="F:phosphorelay sensor kinase activity"/>
    <property type="evidence" value="ECO:0007669"/>
    <property type="project" value="InterPro"/>
</dbReference>
<dbReference type="EMBL" id="CP017111">
    <property type="protein sequence ID" value="AOO66327.1"/>
    <property type="molecule type" value="Genomic_DNA"/>
</dbReference>
<keyword evidence="9 10" id="KW-0472">Membrane</keyword>
<evidence type="ECO:0000256" key="1">
    <source>
        <dbReference type="ARBA" id="ARBA00000085"/>
    </source>
</evidence>
<dbReference type="Gene3D" id="1.10.287.130">
    <property type="match status" value="1"/>
</dbReference>
<evidence type="ECO:0000313" key="12">
    <source>
        <dbReference type="EMBL" id="AOO66327.1"/>
    </source>
</evidence>
<dbReference type="PROSITE" id="PS50109">
    <property type="entry name" value="HIS_KIN"/>
    <property type="match status" value="1"/>
</dbReference>
<comment type="catalytic activity">
    <reaction evidence="1">
        <text>ATP + protein L-histidine = ADP + protein N-phospho-L-histidine.</text>
        <dbReference type="EC" id="2.7.13.3"/>
    </reaction>
</comment>
<protein>
    <recommendedName>
        <fullName evidence="3">histidine kinase</fullName>
        <ecNumber evidence="3">2.7.13.3</ecNumber>
    </recommendedName>
</protein>
<dbReference type="PATRIC" id="fig|1193502.14.peg.2601"/>
<dbReference type="SMART" id="SM00388">
    <property type="entry name" value="HisKA"/>
    <property type="match status" value="1"/>
</dbReference>
<dbReference type="InterPro" id="IPR036890">
    <property type="entry name" value="HATPase_C_sf"/>
</dbReference>
<keyword evidence="5 12" id="KW-0808">Transferase</keyword>
<evidence type="ECO:0000256" key="3">
    <source>
        <dbReference type="ARBA" id="ARBA00012438"/>
    </source>
</evidence>
<evidence type="ECO:0000256" key="10">
    <source>
        <dbReference type="SAM" id="Phobius"/>
    </source>
</evidence>
<comment type="subcellular location">
    <subcellularLocation>
        <location evidence="2">Membrane</location>
    </subcellularLocation>
</comment>
<gene>
    <name evidence="12" type="ORF">SHALO_2568</name>
</gene>
<proteinExistence type="predicted"/>
<dbReference type="Gene3D" id="3.30.565.10">
    <property type="entry name" value="Histidine kinase-like ATPase, C-terminal domain"/>
    <property type="match status" value="1"/>
</dbReference>
<keyword evidence="7 12" id="KW-0418">Kinase</keyword>
<name>A0A1D7TMV9_9BACT</name>
<sequence>MKTPFKSLRFRLLAALFVILSALFYSFGYLVIYTLETSYQKSIEATLFTVLKDIKHDFEEDPNKEITLNEVKEEFAIPLLYAQVVAYDSMSNAPQILSRSSDLKELRLKIEPALIQEILEQPREIAFSLAFEPNLSPHKIYIGTMFLAQNEYQMLFLQCAIPYDNLTPQIQEMITTLSIGLCALLLIVLGLAYMLISKSLSNVQHVTNAAKAMRGEMAHSIIPKSHTAYEIDDLIETFNTLLSELQHAYAQVKQFGQNASHELKTPLTIIKGEVEVGLRKERTIHEYEQILEKVAKEVGVLHEVIEKILFLSSNTKNDLKKHFHEVYLDEVLLEAIEEKRPLCEPKGIHLIVETLQAQNLRGNATLLKIAIANLIDNAIKYSPQNATIHISLNAHELSVRDEGMGIKQEAIEHVFEQFYRTQESKEIASGSGLGLAIVKNIIDLHDLSITLESEEQKGTHVKILF</sequence>
<dbReference type="KEGG" id="shal:SHALO_2568"/>
<dbReference type="InterPro" id="IPR004358">
    <property type="entry name" value="Sig_transdc_His_kin-like_C"/>
</dbReference>
<evidence type="ECO:0000256" key="2">
    <source>
        <dbReference type="ARBA" id="ARBA00004370"/>
    </source>
</evidence>
<dbReference type="InterPro" id="IPR050428">
    <property type="entry name" value="TCS_sensor_his_kinase"/>
</dbReference>
<accession>A0A1D7TMV9</accession>
<dbReference type="STRING" id="1193502.SHALO_2568"/>
<dbReference type="Proteomes" id="UP000094609">
    <property type="component" value="Chromosome"/>
</dbReference>
<dbReference type="RefSeq" id="WP_069478871.1">
    <property type="nucleotide sequence ID" value="NZ_CP017111.1"/>
</dbReference>
<dbReference type="InterPro" id="IPR005467">
    <property type="entry name" value="His_kinase_dom"/>
</dbReference>
<feature type="transmembrane region" description="Helical" evidence="10">
    <location>
        <begin position="173"/>
        <end position="196"/>
    </location>
</feature>
<dbReference type="InterPro" id="IPR003594">
    <property type="entry name" value="HATPase_dom"/>
</dbReference>
<dbReference type="SMART" id="SM00387">
    <property type="entry name" value="HATPase_c"/>
    <property type="match status" value="1"/>
</dbReference>
<evidence type="ECO:0000256" key="9">
    <source>
        <dbReference type="ARBA" id="ARBA00023136"/>
    </source>
</evidence>
<dbReference type="CDD" id="cd00075">
    <property type="entry name" value="HATPase"/>
    <property type="match status" value="1"/>
</dbReference>
<dbReference type="Pfam" id="PF00512">
    <property type="entry name" value="HisKA"/>
    <property type="match status" value="1"/>
</dbReference>
<dbReference type="SUPFAM" id="SSF47384">
    <property type="entry name" value="Homodimeric domain of signal transducing histidine kinase"/>
    <property type="match status" value="1"/>
</dbReference>
<dbReference type="InterPro" id="IPR003661">
    <property type="entry name" value="HisK_dim/P_dom"/>
</dbReference>
<dbReference type="GO" id="GO:0005886">
    <property type="term" value="C:plasma membrane"/>
    <property type="evidence" value="ECO:0007669"/>
    <property type="project" value="TreeGrafter"/>
</dbReference>
<evidence type="ECO:0000259" key="11">
    <source>
        <dbReference type="PROSITE" id="PS50109"/>
    </source>
</evidence>
<dbReference type="AlphaFoldDB" id="A0A1D7TMV9"/>
<reference evidence="13" key="1">
    <citation type="submission" date="2016-08" db="EMBL/GenBank/DDBJ databases">
        <title>Complete genome sequence of the organohalide-respiring Epsilonproteobacterium Sulfurospirillum halorespirans.</title>
        <authorList>
            <person name="Goris T."/>
            <person name="Zimmermann J."/>
            <person name="Schenz B."/>
            <person name="Lemos M."/>
            <person name="Hackermueller J."/>
            <person name="Diekert G."/>
        </authorList>
    </citation>
    <scope>NUCLEOTIDE SEQUENCE [LARGE SCALE GENOMIC DNA]</scope>
    <source>
        <strain>DSM 13726</strain>
        <strain evidence="13">PCE-M2</strain>
    </source>
</reference>
<dbReference type="Pfam" id="PF02518">
    <property type="entry name" value="HATPase_c"/>
    <property type="match status" value="1"/>
</dbReference>
<keyword evidence="8 10" id="KW-1133">Transmembrane helix</keyword>
<organism evidence="12 13">
    <name type="scientific">Sulfurospirillum halorespirans DSM 13726</name>
    <dbReference type="NCBI Taxonomy" id="1193502"/>
    <lineage>
        <taxon>Bacteria</taxon>
        <taxon>Pseudomonadati</taxon>
        <taxon>Campylobacterota</taxon>
        <taxon>Epsilonproteobacteria</taxon>
        <taxon>Campylobacterales</taxon>
        <taxon>Sulfurospirillaceae</taxon>
        <taxon>Sulfurospirillum</taxon>
    </lineage>
</organism>
<evidence type="ECO:0000256" key="6">
    <source>
        <dbReference type="ARBA" id="ARBA00022692"/>
    </source>
</evidence>
<keyword evidence="13" id="KW-1185">Reference proteome</keyword>
<dbReference type="InterPro" id="IPR036097">
    <property type="entry name" value="HisK_dim/P_sf"/>
</dbReference>
<dbReference type="PANTHER" id="PTHR45436">
    <property type="entry name" value="SENSOR HISTIDINE KINASE YKOH"/>
    <property type="match status" value="1"/>
</dbReference>
<dbReference type="PRINTS" id="PR00344">
    <property type="entry name" value="BCTRLSENSOR"/>
</dbReference>
<keyword evidence="6 10" id="KW-0812">Transmembrane</keyword>